<gene>
    <name evidence="1" type="ORF">llap_13557</name>
</gene>
<dbReference type="EMBL" id="KZ507840">
    <property type="protein sequence ID" value="PKU36140.1"/>
    <property type="molecule type" value="Genomic_DNA"/>
</dbReference>
<reference evidence="2" key="1">
    <citation type="submission" date="2017-11" db="EMBL/GenBank/DDBJ databases">
        <authorList>
            <person name="Lima N.C."/>
            <person name="Parody-Merino A.M."/>
            <person name="Battley P.F."/>
            <person name="Fidler A.E."/>
            <person name="Prosdocimi F."/>
        </authorList>
    </citation>
    <scope>NUCLEOTIDE SEQUENCE [LARGE SCALE GENOMIC DNA]</scope>
</reference>
<evidence type="ECO:0000313" key="1">
    <source>
        <dbReference type="EMBL" id="PKU36140.1"/>
    </source>
</evidence>
<name>A0A2I0TQS2_LIMLA</name>
<accession>A0A2I0TQS2</accession>
<evidence type="ECO:0000313" key="2">
    <source>
        <dbReference type="Proteomes" id="UP000233556"/>
    </source>
</evidence>
<sequence>MLIQGEMEKLKVITKVSGVLRRDIEVLDHVQRRAMKLVRGLECKSYEEQLRELGIFSLEKRRLRGDLITLYNYLKGGHREVGQLPVLLELGSPELDPVLQMGPHQGSVKGQDNLSRPAGHILPDTPQDAIGLLGHKGTLLAHGHLIVCQDSQVFFLRYSL</sequence>
<dbReference type="AlphaFoldDB" id="A0A2I0TQS2"/>
<evidence type="ECO:0008006" key="3">
    <source>
        <dbReference type="Google" id="ProtNLM"/>
    </source>
</evidence>
<dbReference type="Proteomes" id="UP000233556">
    <property type="component" value="Unassembled WGS sequence"/>
</dbReference>
<reference evidence="2" key="2">
    <citation type="submission" date="2017-12" db="EMBL/GenBank/DDBJ databases">
        <title>Genome sequence of the Bar-tailed Godwit (Limosa lapponica baueri).</title>
        <authorList>
            <person name="Lima N.C.B."/>
            <person name="Parody-Merino A.M."/>
            <person name="Battley P.F."/>
            <person name="Fidler A.E."/>
            <person name="Prosdocimi F."/>
        </authorList>
    </citation>
    <scope>NUCLEOTIDE SEQUENCE [LARGE SCALE GENOMIC DNA]</scope>
</reference>
<proteinExistence type="predicted"/>
<dbReference type="OrthoDB" id="9401175at2759"/>
<organism evidence="1 2">
    <name type="scientific">Limosa lapponica baueri</name>
    <dbReference type="NCBI Taxonomy" id="1758121"/>
    <lineage>
        <taxon>Eukaryota</taxon>
        <taxon>Metazoa</taxon>
        <taxon>Chordata</taxon>
        <taxon>Craniata</taxon>
        <taxon>Vertebrata</taxon>
        <taxon>Euteleostomi</taxon>
        <taxon>Archelosauria</taxon>
        <taxon>Archosauria</taxon>
        <taxon>Dinosauria</taxon>
        <taxon>Saurischia</taxon>
        <taxon>Theropoda</taxon>
        <taxon>Coelurosauria</taxon>
        <taxon>Aves</taxon>
        <taxon>Neognathae</taxon>
        <taxon>Neoaves</taxon>
        <taxon>Charadriiformes</taxon>
        <taxon>Scolopacidae</taxon>
        <taxon>Limosa</taxon>
    </lineage>
</organism>
<protein>
    <recommendedName>
        <fullName evidence="3">Rna-directed dna polymerase from mobile element jockey-like</fullName>
    </recommendedName>
</protein>
<keyword evidence="2" id="KW-1185">Reference proteome</keyword>